<dbReference type="Pfam" id="PF16473">
    <property type="entry name" value="Rv2179c-like"/>
    <property type="match status" value="1"/>
</dbReference>
<dbReference type="InterPro" id="IPR033390">
    <property type="entry name" value="Rv2179c-like"/>
</dbReference>
<dbReference type="GO" id="GO:0003676">
    <property type="term" value="F:nucleic acid binding"/>
    <property type="evidence" value="ECO:0007669"/>
    <property type="project" value="InterPro"/>
</dbReference>
<dbReference type="InterPro" id="IPR012337">
    <property type="entry name" value="RNaseH-like_sf"/>
</dbReference>
<dbReference type="EMBL" id="JWSP02000004">
    <property type="protein sequence ID" value="PNO33888.1"/>
    <property type="molecule type" value="Genomic_DNA"/>
</dbReference>
<sequence length="189" mass="21315">MKHLMIDLETMDNKPTAAITAIGAVLFNPETGEMGETFYRRISLTSSVDYDCTMGADTVLWWLRQSIEAKSEIINDANCPLDTAISDLFHFICELTDAHHLQVWGNGTSFDNVILRHAANKVGLLSPMWNYWNDRDVRTVSALAKALGLNINNIIKFEGVEHHALYDAIHQAKIVSYVWTYLMKIASVK</sequence>
<dbReference type="Proteomes" id="UP000236163">
    <property type="component" value="Unassembled WGS sequence"/>
</dbReference>
<accession>A0A2K0JF33</accession>
<proteinExistence type="predicted"/>
<organism evidence="2 3">
    <name type="scientific">Salmonella enterica subsp. houtenae serovar 50:g,z51:-</name>
    <dbReference type="NCBI Taxonomy" id="1173947"/>
    <lineage>
        <taxon>Bacteria</taxon>
        <taxon>Pseudomonadati</taxon>
        <taxon>Pseudomonadota</taxon>
        <taxon>Gammaproteobacteria</taxon>
        <taxon>Enterobacterales</taxon>
        <taxon>Enterobacteriaceae</taxon>
        <taxon>Salmonella</taxon>
    </lineage>
</organism>
<gene>
    <name evidence="2" type="ORF">RK55_012270</name>
</gene>
<dbReference type="AlphaFoldDB" id="A0A2K0JF33"/>
<dbReference type="SUPFAM" id="SSF53098">
    <property type="entry name" value="Ribonuclease H-like"/>
    <property type="match status" value="1"/>
</dbReference>
<evidence type="ECO:0000313" key="2">
    <source>
        <dbReference type="EMBL" id="PNO33888.1"/>
    </source>
</evidence>
<evidence type="ECO:0000259" key="1">
    <source>
        <dbReference type="Pfam" id="PF16473"/>
    </source>
</evidence>
<reference evidence="3" key="1">
    <citation type="submission" date="2017-12" db="EMBL/GenBank/DDBJ databases">
        <title>FDA dAtabase for Regulatory Grade micrObial Sequences (FDA-ARGOS): Supporting development and validation of Infectious Disease Dx tests.</title>
        <authorList>
            <person name="Sichtig H."/>
            <person name="Tallon L."/>
            <person name="Sadzewicz L."/>
            <person name="Sengamalay N."/>
            <person name="Nagaraj S."/>
            <person name="Vavikolanu K."/>
            <person name="Aluvathingal J."/>
            <person name="Nadendla S."/>
            <person name="Pirone D.C."/>
            <person name="Hoffman M."/>
            <person name="Muruvanda T."/>
            <person name="Allard M."/>
            <person name="Evans P."/>
        </authorList>
    </citation>
    <scope>NUCLEOTIDE SEQUENCE [LARGE SCALE GENOMIC DNA]</scope>
    <source>
        <strain evidence="3">FDAARGOS_55</strain>
    </source>
</reference>
<feature type="domain" description="3'-5' exoribonuclease Rv2179c-like" evidence="1">
    <location>
        <begin position="2"/>
        <end position="179"/>
    </location>
</feature>
<evidence type="ECO:0000313" key="3">
    <source>
        <dbReference type="Proteomes" id="UP000236163"/>
    </source>
</evidence>
<dbReference type="InterPro" id="IPR036397">
    <property type="entry name" value="RNaseH_sf"/>
</dbReference>
<name>A0A2K0JF33_SALHO</name>
<comment type="caution">
    <text evidence="2">The sequence shown here is derived from an EMBL/GenBank/DDBJ whole genome shotgun (WGS) entry which is preliminary data.</text>
</comment>
<protein>
    <submittedName>
        <fullName evidence="2">3'-5' exoribonuclease</fullName>
    </submittedName>
</protein>
<dbReference type="Gene3D" id="3.30.420.10">
    <property type="entry name" value="Ribonuclease H-like superfamily/Ribonuclease H"/>
    <property type="match status" value="1"/>
</dbReference>